<accession>A0A560HC05</accession>
<proteinExistence type="predicted"/>
<organism evidence="2 3">
    <name type="scientific">Nitrospirillum amazonense</name>
    <dbReference type="NCBI Taxonomy" id="28077"/>
    <lineage>
        <taxon>Bacteria</taxon>
        <taxon>Pseudomonadati</taxon>
        <taxon>Pseudomonadota</taxon>
        <taxon>Alphaproteobacteria</taxon>
        <taxon>Rhodospirillales</taxon>
        <taxon>Azospirillaceae</taxon>
        <taxon>Nitrospirillum</taxon>
    </lineage>
</organism>
<evidence type="ECO:0000313" key="2">
    <source>
        <dbReference type="EMBL" id="TWB43903.1"/>
    </source>
</evidence>
<keyword evidence="3" id="KW-1185">Reference proteome</keyword>
<dbReference type="AlphaFoldDB" id="A0A560HC05"/>
<reference evidence="2 3" key="1">
    <citation type="submission" date="2019-06" db="EMBL/GenBank/DDBJ databases">
        <title>Genomic Encyclopedia of Type Strains, Phase IV (KMG-V): Genome sequencing to study the core and pangenomes of soil and plant-associated prokaryotes.</title>
        <authorList>
            <person name="Whitman W."/>
        </authorList>
    </citation>
    <scope>NUCLEOTIDE SEQUENCE [LARGE SCALE GENOMIC DNA]</scope>
    <source>
        <strain evidence="2 3">BR 11622</strain>
    </source>
</reference>
<evidence type="ECO:0000256" key="1">
    <source>
        <dbReference type="SAM" id="Coils"/>
    </source>
</evidence>
<dbReference type="RefSeq" id="WP_145731029.1">
    <property type="nucleotide sequence ID" value="NZ_VITR01000004.1"/>
</dbReference>
<keyword evidence="1" id="KW-0175">Coiled coil</keyword>
<evidence type="ECO:0000313" key="3">
    <source>
        <dbReference type="Proteomes" id="UP000315751"/>
    </source>
</evidence>
<comment type="caution">
    <text evidence="2">The sequence shown here is derived from an EMBL/GenBank/DDBJ whole genome shotgun (WGS) entry which is preliminary data.</text>
</comment>
<gene>
    <name evidence="2" type="ORF">FBZ90_104291</name>
</gene>
<protein>
    <submittedName>
        <fullName evidence="2">Uncharacterized protein</fullName>
    </submittedName>
</protein>
<dbReference type="Proteomes" id="UP000315751">
    <property type="component" value="Unassembled WGS sequence"/>
</dbReference>
<sequence length="67" mass="7710">MTLTDGLLLLLLFGGGFGLWNLSDLLEAKEEEVRERARKLKLENDREEWRLKQEQGAALPQPLPEHP</sequence>
<dbReference type="EMBL" id="VITR01000004">
    <property type="protein sequence ID" value="TWB43903.1"/>
    <property type="molecule type" value="Genomic_DNA"/>
</dbReference>
<name>A0A560HC05_9PROT</name>
<feature type="coiled-coil region" evidence="1">
    <location>
        <begin position="23"/>
        <end position="50"/>
    </location>
</feature>